<evidence type="ECO:0000313" key="6">
    <source>
        <dbReference type="Proteomes" id="UP000824540"/>
    </source>
</evidence>
<feature type="compositionally biased region" description="Basic and acidic residues" evidence="4">
    <location>
        <begin position="86"/>
        <end position="109"/>
    </location>
</feature>
<feature type="compositionally biased region" description="Polar residues" evidence="4">
    <location>
        <begin position="31"/>
        <end position="45"/>
    </location>
</feature>
<evidence type="ECO:0000256" key="1">
    <source>
        <dbReference type="ARBA" id="ARBA00004496"/>
    </source>
</evidence>
<feature type="region of interest" description="Disordered" evidence="4">
    <location>
        <begin position="799"/>
        <end position="823"/>
    </location>
</feature>
<feature type="compositionally biased region" description="Basic and acidic residues" evidence="4">
    <location>
        <begin position="303"/>
        <end position="313"/>
    </location>
</feature>
<dbReference type="GO" id="GO:1990108">
    <property type="term" value="P:protein linear deubiquitination"/>
    <property type="evidence" value="ECO:0007669"/>
    <property type="project" value="TreeGrafter"/>
</dbReference>
<reference evidence="5" key="1">
    <citation type="thesis" date="2021" institute="BYU ScholarsArchive" country="Provo, UT, USA">
        <title>Applications of and Algorithms for Genome Assembly and Genomic Analyses with an Emphasis on Marine Teleosts.</title>
        <authorList>
            <person name="Pickett B.D."/>
        </authorList>
    </citation>
    <scope>NUCLEOTIDE SEQUENCE</scope>
    <source>
        <strain evidence="5">HI-2016</strain>
    </source>
</reference>
<feature type="compositionally biased region" description="Acidic residues" evidence="4">
    <location>
        <begin position="463"/>
        <end position="472"/>
    </location>
</feature>
<comment type="caution">
    <text evidence="5">The sequence shown here is derived from an EMBL/GenBank/DDBJ whole genome shotgun (WGS) entry which is preliminary data.</text>
</comment>
<keyword evidence="6" id="KW-1185">Reference proteome</keyword>
<feature type="compositionally biased region" description="Polar residues" evidence="4">
    <location>
        <begin position="69"/>
        <end position="82"/>
    </location>
</feature>
<gene>
    <name evidence="5" type="ORF">JZ751_019133</name>
</gene>
<dbReference type="InterPro" id="IPR023235">
    <property type="entry name" value="FAM105"/>
</dbReference>
<name>A0A8T2NPR3_9TELE</name>
<feature type="compositionally biased region" description="Basic and acidic residues" evidence="4">
    <location>
        <begin position="372"/>
        <end position="388"/>
    </location>
</feature>
<feature type="compositionally biased region" description="Basic and acidic residues" evidence="4">
    <location>
        <begin position="242"/>
        <end position="256"/>
    </location>
</feature>
<dbReference type="PRINTS" id="PR02055">
    <property type="entry name" value="PROTEINF105"/>
</dbReference>
<sequence>MGNFCSKCVLPCEKNKDEARGLLDDVKGKTGISSKGSEDSATNKTPFVEAKDGGETHSNSTAKSREAGSDTQLRSEGSTPRVSQEVVKDDSSQVEEVKAPESECQRDISLEDGYAQKAKEGSKETEKAQNHNEEYHNNKAGDDRSGVEDVCVEPCSKTVEARLSEGDLECVRNVDPSLKSECVKSVSPSLKNESIQEMKPTTESKLIHEVKPTIKNDCLHEVTPAIKNDSLHEVKPTIKNDSVQEVKPSDNSEHVQEVIPSMKNDPVQEVNPSIKNDPVQEVDPSIKNDFVQEVEPCNTSMAKDVEPSIKNEPAESVDPSFKIEPVDEANPPLKSEPMESLDPSLQKESIKVVDPSLNSQSTHFEEPLCEGQDVKAEDQTRKAADGHTEAQTLTDTDAHPDTSVLTQEPQEDRDLPAVLPDEGSPQNDNRAALENGSSDTTGAEREPEARTVGLSEVPSLEDIAQDVVEEPEQEVRSDEAEEERHDKEKEDDVSEITDASSKEKTTERNSPTETEIEEENTNQGSPLIIEVKVDPVKHEDGIDRVEQANSEEDLYRGEEEIAMDLSKHGRTEPLIQITLPGVQDRSSVAPGVDILSYSQREWKGNTAKSALIRKGYSELSQSFGDLRSVRGDNYCALRATLFQLLSNSDSVPAYIQDDGLSLLPERLEAEMEMIEGWRFPLGRSQGGETGGGVEKLKDHLELLQKRWRTAAEAGGAEERRRLCESVFQGGEEEHALLEALKLLMLNTAAKLHARMQRGEDVPIFCWLLFARDTSDCPRTFLANHLSHVGFSGGLEQVSPGLDPGKAAPGQNPPLGHSRAWCGP</sequence>
<evidence type="ECO:0000313" key="5">
    <source>
        <dbReference type="EMBL" id="KAG9341616.1"/>
    </source>
</evidence>
<dbReference type="PANTHER" id="PTHR33662:SF3">
    <property type="entry name" value="FIBROUS SHEATH CABYR-BINDING PROTEIN-LIKE-RELATED"/>
    <property type="match status" value="1"/>
</dbReference>
<proteinExistence type="inferred from homology"/>
<keyword evidence="3" id="KW-0963">Cytoplasm</keyword>
<dbReference type="AlphaFoldDB" id="A0A8T2NPR3"/>
<protein>
    <submittedName>
        <fullName evidence="5">Uncharacterized protein</fullName>
    </submittedName>
</protein>
<feature type="compositionally biased region" description="Basic and acidic residues" evidence="4">
    <location>
        <begin position="194"/>
        <end position="204"/>
    </location>
</feature>
<feature type="region of interest" description="Disordered" evidence="4">
    <location>
        <begin position="242"/>
        <end position="523"/>
    </location>
</feature>
<feature type="compositionally biased region" description="Basic and acidic residues" evidence="4">
    <location>
        <begin position="19"/>
        <end position="28"/>
    </location>
</feature>
<organism evidence="5 6">
    <name type="scientific">Albula glossodonta</name>
    <name type="common">roundjaw bonefish</name>
    <dbReference type="NCBI Taxonomy" id="121402"/>
    <lineage>
        <taxon>Eukaryota</taxon>
        <taxon>Metazoa</taxon>
        <taxon>Chordata</taxon>
        <taxon>Craniata</taxon>
        <taxon>Vertebrata</taxon>
        <taxon>Euteleostomi</taxon>
        <taxon>Actinopterygii</taxon>
        <taxon>Neopterygii</taxon>
        <taxon>Teleostei</taxon>
        <taxon>Albuliformes</taxon>
        <taxon>Albulidae</taxon>
        <taxon>Albula</taxon>
    </lineage>
</organism>
<dbReference type="PANTHER" id="PTHR33662">
    <property type="entry name" value="OTU DEUBIQUITINASE WITH LINEAR LINKAGE-SPECIFICITY A-RELATED"/>
    <property type="match status" value="1"/>
</dbReference>
<feature type="compositionally biased region" description="Basic and acidic residues" evidence="4">
    <location>
        <begin position="473"/>
        <end position="490"/>
    </location>
</feature>
<accession>A0A8T2NPR3</accession>
<feature type="compositionally biased region" description="Basic and acidic residues" evidence="4">
    <location>
        <begin position="117"/>
        <end position="147"/>
    </location>
</feature>
<dbReference type="Pfam" id="PF16218">
    <property type="entry name" value="Peptidase_C101"/>
    <property type="match status" value="1"/>
</dbReference>
<evidence type="ECO:0000256" key="2">
    <source>
        <dbReference type="ARBA" id="ARBA00010267"/>
    </source>
</evidence>
<dbReference type="Proteomes" id="UP000824540">
    <property type="component" value="Unassembled WGS sequence"/>
</dbReference>
<dbReference type="GO" id="GO:0005737">
    <property type="term" value="C:cytoplasm"/>
    <property type="evidence" value="ECO:0007669"/>
    <property type="project" value="UniProtKB-SubCell"/>
</dbReference>
<comment type="subcellular location">
    <subcellularLocation>
        <location evidence="1">Cytoplasm</location>
    </subcellularLocation>
</comment>
<feature type="region of interest" description="Disordered" evidence="4">
    <location>
        <begin position="19"/>
        <end position="147"/>
    </location>
</feature>
<comment type="similarity">
    <text evidence="2">Belongs to the peptidase C65 family. Otulin subfamily.</text>
</comment>
<dbReference type="GO" id="GO:0004843">
    <property type="term" value="F:cysteine-type deubiquitinase activity"/>
    <property type="evidence" value="ECO:0007669"/>
    <property type="project" value="TreeGrafter"/>
</dbReference>
<feature type="region of interest" description="Disordered" evidence="4">
    <location>
        <begin position="183"/>
        <end position="204"/>
    </location>
</feature>
<feature type="compositionally biased region" description="Polar residues" evidence="4">
    <location>
        <begin position="424"/>
        <end position="441"/>
    </location>
</feature>
<evidence type="ECO:0000256" key="4">
    <source>
        <dbReference type="SAM" id="MobiDB-lite"/>
    </source>
</evidence>
<dbReference type="OrthoDB" id="5962728at2759"/>
<evidence type="ECO:0000256" key="3">
    <source>
        <dbReference type="ARBA" id="ARBA00022490"/>
    </source>
</evidence>
<dbReference type="EMBL" id="JAFBMS010000034">
    <property type="protein sequence ID" value="KAG9341616.1"/>
    <property type="molecule type" value="Genomic_DNA"/>
</dbReference>